<evidence type="ECO:0000256" key="2">
    <source>
        <dbReference type="ARBA" id="ARBA00005583"/>
    </source>
</evidence>
<evidence type="ECO:0000256" key="6">
    <source>
        <dbReference type="ARBA" id="ARBA00022960"/>
    </source>
</evidence>
<dbReference type="PROSITE" id="PS01347">
    <property type="entry name" value="MRAY_1"/>
    <property type="match status" value="1"/>
</dbReference>
<dbReference type="UniPathway" id="UPA00219"/>
<feature type="transmembrane region" description="Helical" evidence="12">
    <location>
        <begin position="191"/>
        <end position="213"/>
    </location>
</feature>
<gene>
    <name evidence="12 15" type="primary">mraY</name>
    <name evidence="15" type="ORF">CPIN18021_0150</name>
</gene>
<dbReference type="PROSITE" id="PS01348">
    <property type="entry name" value="MRAY_2"/>
    <property type="match status" value="1"/>
</dbReference>
<evidence type="ECO:0000313" key="15">
    <source>
        <dbReference type="EMBL" id="AQW87011.1"/>
    </source>
</evidence>
<dbReference type="RefSeq" id="WP_078422738.1">
    <property type="nucleotide sequence ID" value="NZ_CP017018.1"/>
</dbReference>
<keyword evidence="7 12" id="KW-0573">Peptidoglycan synthesis</keyword>
<dbReference type="GO" id="GO:0008963">
    <property type="term" value="F:phospho-N-acetylmuramoyl-pentapeptide-transferase activity"/>
    <property type="evidence" value="ECO:0007669"/>
    <property type="project" value="UniProtKB-UniRule"/>
</dbReference>
<keyword evidence="5 12" id="KW-0812">Transmembrane</keyword>
<dbReference type="NCBIfam" id="TIGR00445">
    <property type="entry name" value="mraY"/>
    <property type="match status" value="1"/>
</dbReference>
<comment type="subcellular location">
    <subcellularLocation>
        <location evidence="12">Cell membrane</location>
        <topology evidence="12">Multi-pass membrane protein</topology>
    </subcellularLocation>
    <subcellularLocation>
        <location evidence="1">Membrane</location>
        <topology evidence="1">Multi-pass membrane protein</topology>
    </subcellularLocation>
</comment>
<feature type="binding site" evidence="14">
    <location>
        <position position="261"/>
    </location>
    <ligand>
        <name>Mg(2+)</name>
        <dbReference type="ChEBI" id="CHEBI:18420"/>
    </ligand>
</feature>
<keyword evidence="12 14" id="KW-0460">Magnesium</keyword>
<comment type="similarity">
    <text evidence="2 12">Belongs to the glycosyltransferase 4 family. MraY subfamily.</text>
</comment>
<evidence type="ECO:0000256" key="1">
    <source>
        <dbReference type="ARBA" id="ARBA00004141"/>
    </source>
</evidence>
<comment type="pathway">
    <text evidence="12">Cell wall biogenesis; peptidoglycan biosynthesis.</text>
</comment>
<evidence type="ECO:0000256" key="3">
    <source>
        <dbReference type="ARBA" id="ARBA00022618"/>
    </source>
</evidence>
<dbReference type="AlphaFoldDB" id="A0A1S6U5K1"/>
<feature type="transmembrane region" description="Helical" evidence="12">
    <location>
        <begin position="282"/>
        <end position="302"/>
    </location>
</feature>
<keyword evidence="16" id="KW-1185">Reference proteome</keyword>
<dbReference type="KEGG" id="cpin:CPIN18020_0148"/>
<keyword evidence="11 12" id="KW-0961">Cell wall biogenesis/degradation</keyword>
<dbReference type="Pfam" id="PF10555">
    <property type="entry name" value="MraY_sig1"/>
    <property type="match status" value="1"/>
</dbReference>
<feature type="transmembrane region" description="Helical" evidence="12">
    <location>
        <begin position="66"/>
        <end position="84"/>
    </location>
</feature>
<dbReference type="Pfam" id="PF00953">
    <property type="entry name" value="Glycos_transf_4"/>
    <property type="match status" value="1"/>
</dbReference>
<dbReference type="GO" id="GO:0009252">
    <property type="term" value="P:peptidoglycan biosynthetic process"/>
    <property type="evidence" value="ECO:0007669"/>
    <property type="project" value="UniProtKB-UniRule"/>
</dbReference>
<dbReference type="GO" id="GO:0008360">
    <property type="term" value="P:regulation of cell shape"/>
    <property type="evidence" value="ECO:0007669"/>
    <property type="project" value="UniProtKB-KW"/>
</dbReference>
<comment type="catalytic activity">
    <reaction evidence="12">
        <text>UDP-N-acetyl-alpha-D-muramoyl-L-alanyl-gamma-D-glutamyl-meso-2,6-diaminopimeloyl-D-alanyl-D-alanine + di-trans,octa-cis-undecaprenyl phosphate = di-trans,octa-cis-undecaprenyl diphospho-N-acetyl-alpha-D-muramoyl-L-alanyl-D-glutamyl-meso-2,6-diaminopimeloyl-D-alanyl-D-alanine + UMP</text>
        <dbReference type="Rhea" id="RHEA:28386"/>
        <dbReference type="ChEBI" id="CHEBI:57865"/>
        <dbReference type="ChEBI" id="CHEBI:60392"/>
        <dbReference type="ChEBI" id="CHEBI:61386"/>
        <dbReference type="ChEBI" id="CHEBI:61387"/>
        <dbReference type="EC" id="2.7.8.13"/>
    </reaction>
</comment>
<dbReference type="Proteomes" id="UP000190868">
    <property type="component" value="Chromosome"/>
</dbReference>
<reference evidence="16" key="1">
    <citation type="submission" date="2016-09" db="EMBL/GenBank/DDBJ databases">
        <title>Comparative genomics of the Campylobacter concisus group.</title>
        <authorList>
            <person name="Miller W.G."/>
            <person name="Yee E."/>
            <person name="Chapman M.H."/>
            <person name="Huynh S."/>
            <person name="Bono J.L."/>
            <person name="On S.L.W."/>
            <person name="StLeger J."/>
            <person name="Foster G."/>
            <person name="Parker C.T."/>
        </authorList>
    </citation>
    <scope>NUCLEOTIDE SEQUENCE [LARGE SCALE GENOMIC DNA]</scope>
    <source>
        <strain evidence="16">RM18021</strain>
    </source>
</reference>
<keyword evidence="4 12" id="KW-0808">Transferase</keyword>
<keyword evidence="6 12" id="KW-0133">Cell shape</keyword>
<comment type="function">
    <text evidence="12">Catalyzes the initial step of the lipid cycle reactions in the biosynthesis of the cell wall peptidoglycan: transfers peptidoglycan precursor phospho-MurNAc-pentapeptide from UDP-MurNAc-pentapeptide onto the lipid carrier undecaprenyl phosphate, yielding undecaprenyl-pyrophosphoryl-MurNAc-pentapeptide, known as lipid I.</text>
</comment>
<keyword evidence="12 14" id="KW-0479">Metal-binding</keyword>
<dbReference type="GO" id="GO:0005886">
    <property type="term" value="C:plasma membrane"/>
    <property type="evidence" value="ECO:0007669"/>
    <property type="project" value="UniProtKB-SubCell"/>
</dbReference>
<keyword evidence="10 12" id="KW-0131">Cell cycle</keyword>
<evidence type="ECO:0000256" key="8">
    <source>
        <dbReference type="ARBA" id="ARBA00022989"/>
    </source>
</evidence>
<evidence type="ECO:0000256" key="11">
    <source>
        <dbReference type="ARBA" id="ARBA00023316"/>
    </source>
</evidence>
<dbReference type="InterPro" id="IPR018480">
    <property type="entry name" value="PNAcMuramoyl-5peptid_Trfase_CS"/>
</dbReference>
<feature type="transmembrane region" description="Helical" evidence="12">
    <location>
        <begin position="23"/>
        <end position="45"/>
    </location>
</feature>
<dbReference type="CDD" id="cd06852">
    <property type="entry name" value="GT_MraY"/>
    <property type="match status" value="1"/>
</dbReference>
<dbReference type="PANTHER" id="PTHR22926">
    <property type="entry name" value="PHOSPHO-N-ACETYLMURAMOYL-PENTAPEPTIDE-TRANSFERASE"/>
    <property type="match status" value="1"/>
</dbReference>
<comment type="cofactor">
    <cofactor evidence="12 14">
        <name>Mg(2+)</name>
        <dbReference type="ChEBI" id="CHEBI:18420"/>
    </cofactor>
</comment>
<dbReference type="EMBL" id="CP017258">
    <property type="protein sequence ID" value="AQW87011.1"/>
    <property type="molecule type" value="Genomic_DNA"/>
</dbReference>
<dbReference type="GeneID" id="56565789"/>
<feature type="transmembrane region" description="Helical" evidence="12">
    <location>
        <begin position="159"/>
        <end position="179"/>
    </location>
</feature>
<organism evidence="15 16">
    <name type="scientific">Campylobacter pinnipediorum subsp. caledonicus</name>
    <dbReference type="NCBI Taxonomy" id="1874362"/>
    <lineage>
        <taxon>Bacteria</taxon>
        <taxon>Pseudomonadati</taxon>
        <taxon>Campylobacterota</taxon>
        <taxon>Epsilonproteobacteria</taxon>
        <taxon>Campylobacterales</taxon>
        <taxon>Campylobacteraceae</taxon>
        <taxon>Campylobacter</taxon>
    </lineage>
</organism>
<evidence type="ECO:0000256" key="9">
    <source>
        <dbReference type="ARBA" id="ARBA00023136"/>
    </source>
</evidence>
<dbReference type="GO" id="GO:0071555">
    <property type="term" value="P:cell wall organization"/>
    <property type="evidence" value="ECO:0007669"/>
    <property type="project" value="UniProtKB-KW"/>
</dbReference>
<keyword evidence="9 12" id="KW-0472">Membrane</keyword>
<dbReference type="InterPro" id="IPR000715">
    <property type="entry name" value="Glycosyl_transferase_4"/>
</dbReference>
<evidence type="ECO:0000256" key="13">
    <source>
        <dbReference type="NCBIfam" id="TIGR00445"/>
    </source>
</evidence>
<dbReference type="GO" id="GO:0046872">
    <property type="term" value="F:metal ion binding"/>
    <property type="evidence" value="ECO:0007669"/>
    <property type="project" value="UniProtKB-KW"/>
</dbReference>
<keyword evidence="3 12" id="KW-0132">Cell division</keyword>
<name>A0A1S6U5K1_9BACT</name>
<dbReference type="HAMAP" id="MF_00038">
    <property type="entry name" value="MraY"/>
    <property type="match status" value="1"/>
</dbReference>
<dbReference type="InterPro" id="IPR003524">
    <property type="entry name" value="PNAcMuramoyl-5peptid_Trfase"/>
</dbReference>
<feature type="transmembrane region" description="Helical" evidence="12">
    <location>
        <begin position="90"/>
        <end position="109"/>
    </location>
</feature>
<dbReference type="EC" id="2.7.8.13" evidence="12 13"/>
<feature type="transmembrane region" description="Helical" evidence="12">
    <location>
        <begin position="333"/>
        <end position="352"/>
    </location>
</feature>
<dbReference type="PANTHER" id="PTHR22926:SF5">
    <property type="entry name" value="PHOSPHO-N-ACETYLMURAMOYL-PENTAPEPTIDE-TRANSFERASE HOMOLOG"/>
    <property type="match status" value="1"/>
</dbReference>
<evidence type="ECO:0000256" key="4">
    <source>
        <dbReference type="ARBA" id="ARBA00022679"/>
    </source>
</evidence>
<protein>
    <recommendedName>
        <fullName evidence="12 13">Phospho-N-acetylmuramoyl-pentapeptide-transferase</fullName>
        <ecNumber evidence="12 13">2.7.8.13</ecNumber>
    </recommendedName>
    <alternativeName>
        <fullName evidence="12">UDP-MurNAc-pentapeptide phosphotransferase</fullName>
    </alternativeName>
</protein>
<evidence type="ECO:0000313" key="16">
    <source>
        <dbReference type="Proteomes" id="UP000190868"/>
    </source>
</evidence>
<evidence type="ECO:0000256" key="12">
    <source>
        <dbReference type="HAMAP-Rule" id="MF_00038"/>
    </source>
</evidence>
<feature type="transmembrane region" description="Helical" evidence="12">
    <location>
        <begin position="130"/>
        <end position="147"/>
    </location>
</feature>
<sequence>MFYYLYECINLNFFQYLTVRSGIAFFISFLLTIIIMPKFIAWAIAKNANQPIYELAPQTHQQKSNIPTMGGVVFVFTAVIATLLCARLNNAFVIISLMSLVGFCAIGFFDDFSKIVGKKNHAGITPKTKMALLLSLSLILCACLYYFTDIGGDFYLPFYKFPIFNMGIFSILFWVLVLVSTSNSVNLTDGLDGLATVPSIFSLITLGIFAYLSGHSVFSSYLFLPKIANLGEVIIVASALIGALMGFLWYNCYPAQVFMGDSGSLSIGGFIGMMGVMSKNEVLLILIGFVFVVETMSVILQTTSYKYRNKKRIFLMAPIHHHFEMKGWAENKIIIRFWIIALLSNLIALIALKLR</sequence>
<evidence type="ECO:0000256" key="7">
    <source>
        <dbReference type="ARBA" id="ARBA00022984"/>
    </source>
</evidence>
<feature type="binding site" evidence="14">
    <location>
        <position position="186"/>
    </location>
    <ligand>
        <name>Mg(2+)</name>
        <dbReference type="ChEBI" id="CHEBI:18420"/>
    </ligand>
</feature>
<dbReference type="GO" id="GO:0051301">
    <property type="term" value="P:cell division"/>
    <property type="evidence" value="ECO:0007669"/>
    <property type="project" value="UniProtKB-KW"/>
</dbReference>
<keyword evidence="8 12" id="KW-1133">Transmembrane helix</keyword>
<evidence type="ECO:0000256" key="5">
    <source>
        <dbReference type="ARBA" id="ARBA00022692"/>
    </source>
</evidence>
<accession>A0A1S6U5K1</accession>
<evidence type="ECO:0000256" key="14">
    <source>
        <dbReference type="PIRSR" id="PIRSR600715-1"/>
    </source>
</evidence>
<keyword evidence="12" id="KW-1003">Cell membrane</keyword>
<feature type="transmembrane region" description="Helical" evidence="12">
    <location>
        <begin position="233"/>
        <end position="250"/>
    </location>
</feature>
<proteinExistence type="inferred from homology"/>
<evidence type="ECO:0000256" key="10">
    <source>
        <dbReference type="ARBA" id="ARBA00023306"/>
    </source>
</evidence>
<dbReference type="GO" id="GO:0051992">
    <property type="term" value="F:UDP-N-acetylmuramoyl-L-alanyl-D-glutamyl-meso-2,6-diaminopimelyl-D-alanyl-D-alanine:undecaprenyl-phosphate transferase activity"/>
    <property type="evidence" value="ECO:0007669"/>
    <property type="project" value="RHEA"/>
</dbReference>